<evidence type="ECO:0000313" key="2">
    <source>
        <dbReference type="EMBL" id="KAL3319145.1"/>
    </source>
</evidence>
<feature type="region of interest" description="Disordered" evidence="1">
    <location>
        <begin position="149"/>
        <end position="185"/>
    </location>
</feature>
<proteinExistence type="predicted"/>
<reference evidence="2 3" key="1">
    <citation type="submission" date="2024-11" db="EMBL/GenBank/DDBJ databases">
        <title>Adaptive evolution of stress response genes in parasites aligns with host niche diversity.</title>
        <authorList>
            <person name="Hahn C."/>
            <person name="Resl P."/>
        </authorList>
    </citation>
    <scope>NUCLEOTIDE SEQUENCE [LARGE SCALE GENOMIC DNA]</scope>
    <source>
        <strain evidence="2">EGGRZ-B1_66</strain>
        <tissue evidence="2">Body</tissue>
    </source>
</reference>
<feature type="region of interest" description="Disordered" evidence="1">
    <location>
        <begin position="295"/>
        <end position="314"/>
    </location>
</feature>
<feature type="region of interest" description="Disordered" evidence="1">
    <location>
        <begin position="342"/>
        <end position="430"/>
    </location>
</feature>
<protein>
    <submittedName>
        <fullName evidence="2">Uncharacterized protein</fullName>
    </submittedName>
</protein>
<sequence>MQSDISRIPIISISGCQSISDYVNSLPLPKNVKTSSRLLDSDALKLSESLANNPEESLTNSLVLALGSTNTDDLNFEEKYDSDKVDISKLPPFFNSIVNSRQSVFANNRSFKCIWGQIPEEEQNKKAYDVVKSESKPLKLSIKLSSLNSDVPKEKEEKEKHKKKKKTKYKHIHENGSISSLPEPLTLDHKAGSAELQHPSSVKTDSSDPAKVLINESLVPHVFKGALLNFAPQPELDSGMLCALYDSWNRDEKAPHSVATDAPSALSNGMHLNQASNHSNPQSVGANLAIEDPLSMSRSPQSLPSNCSYPATPGNLSLQNPLSVPLTSPLTSGVNYASKYGHGPSPASVASVTPCSSSQKKPHSPPVNPNDSGTQMSGLAAYLPPSQQRELSPQAASETQEIERSYKSNQSPYSYSKTHSRASRGKPKGE</sequence>
<comment type="caution">
    <text evidence="2">The sequence shown here is derived from an EMBL/GenBank/DDBJ whole genome shotgun (WGS) entry which is preliminary data.</text>
</comment>
<accession>A0ABD2QI70</accession>
<feature type="compositionally biased region" description="Basic residues" evidence="1">
    <location>
        <begin position="418"/>
        <end position="430"/>
    </location>
</feature>
<evidence type="ECO:0000313" key="3">
    <source>
        <dbReference type="Proteomes" id="UP001626550"/>
    </source>
</evidence>
<feature type="compositionally biased region" description="Polar residues" evidence="1">
    <location>
        <begin position="407"/>
        <end position="417"/>
    </location>
</feature>
<gene>
    <name evidence="2" type="ORF">Ciccas_002182</name>
</gene>
<dbReference type="EMBL" id="JBJKFK010000166">
    <property type="protein sequence ID" value="KAL3319145.1"/>
    <property type="molecule type" value="Genomic_DNA"/>
</dbReference>
<organism evidence="2 3">
    <name type="scientific">Cichlidogyrus casuarinus</name>
    <dbReference type="NCBI Taxonomy" id="1844966"/>
    <lineage>
        <taxon>Eukaryota</taxon>
        <taxon>Metazoa</taxon>
        <taxon>Spiralia</taxon>
        <taxon>Lophotrochozoa</taxon>
        <taxon>Platyhelminthes</taxon>
        <taxon>Monogenea</taxon>
        <taxon>Monopisthocotylea</taxon>
        <taxon>Dactylogyridea</taxon>
        <taxon>Ancyrocephalidae</taxon>
        <taxon>Cichlidogyrus</taxon>
    </lineage>
</organism>
<dbReference type="AlphaFoldDB" id="A0ABD2QI70"/>
<feature type="compositionally biased region" description="Polar residues" evidence="1">
    <location>
        <begin position="265"/>
        <end position="285"/>
    </location>
</feature>
<keyword evidence="3" id="KW-1185">Reference proteome</keyword>
<feature type="compositionally biased region" description="Polar residues" evidence="1">
    <location>
        <begin position="296"/>
        <end position="314"/>
    </location>
</feature>
<feature type="region of interest" description="Disordered" evidence="1">
    <location>
        <begin position="255"/>
        <end position="285"/>
    </location>
</feature>
<feature type="compositionally biased region" description="Polar residues" evidence="1">
    <location>
        <begin position="348"/>
        <end position="359"/>
    </location>
</feature>
<name>A0ABD2QI70_9PLAT</name>
<dbReference type="Proteomes" id="UP001626550">
    <property type="component" value="Unassembled WGS sequence"/>
</dbReference>
<evidence type="ECO:0000256" key="1">
    <source>
        <dbReference type="SAM" id="MobiDB-lite"/>
    </source>
</evidence>
<feature type="compositionally biased region" description="Polar residues" evidence="1">
    <location>
        <begin position="385"/>
        <end position="399"/>
    </location>
</feature>
<feature type="compositionally biased region" description="Basic residues" evidence="1">
    <location>
        <begin position="160"/>
        <end position="171"/>
    </location>
</feature>